<organism evidence="1 2">
    <name type="scientific">Thiothrix lacustris</name>
    <dbReference type="NCBI Taxonomy" id="525917"/>
    <lineage>
        <taxon>Bacteria</taxon>
        <taxon>Pseudomonadati</taxon>
        <taxon>Pseudomonadota</taxon>
        <taxon>Gammaproteobacteria</taxon>
        <taxon>Thiotrichales</taxon>
        <taxon>Thiotrichaceae</taxon>
        <taxon>Thiothrix</taxon>
    </lineage>
</organism>
<proteinExistence type="predicted"/>
<dbReference type="Proteomes" id="UP000192491">
    <property type="component" value="Unassembled WGS sequence"/>
</dbReference>
<dbReference type="SUPFAM" id="SSF55909">
    <property type="entry name" value="Pentein"/>
    <property type="match status" value="1"/>
</dbReference>
<protein>
    <recommendedName>
        <fullName evidence="3">Agmatine deiminase</fullName>
    </recommendedName>
</protein>
<evidence type="ECO:0000313" key="1">
    <source>
        <dbReference type="EMBL" id="OQX13170.1"/>
    </source>
</evidence>
<evidence type="ECO:0008006" key="3">
    <source>
        <dbReference type="Google" id="ProtNLM"/>
    </source>
</evidence>
<name>A0A1Y1QTU6_9GAMM</name>
<evidence type="ECO:0000313" key="2">
    <source>
        <dbReference type="Proteomes" id="UP000192491"/>
    </source>
</evidence>
<dbReference type="EMBL" id="MTEJ01000051">
    <property type="protein sequence ID" value="OQX13170.1"/>
    <property type="molecule type" value="Genomic_DNA"/>
</dbReference>
<gene>
    <name evidence="1" type="ORF">BWK73_12955</name>
</gene>
<dbReference type="Gene3D" id="3.75.10.10">
    <property type="entry name" value="L-arginine/glycine Amidinotransferase, Chain A"/>
    <property type="match status" value="1"/>
</dbReference>
<reference evidence="1 2" key="1">
    <citation type="submission" date="2017-01" db="EMBL/GenBank/DDBJ databases">
        <title>Novel large sulfur bacteria in the metagenomes of groundwater-fed chemosynthetic microbial mats in the Lake Huron basin.</title>
        <authorList>
            <person name="Sharrar A.M."/>
            <person name="Flood B.E."/>
            <person name="Bailey J.V."/>
            <person name="Jones D.S."/>
            <person name="Biddanda B."/>
            <person name="Ruberg S.A."/>
            <person name="Marcus D.N."/>
            <person name="Dick G.J."/>
        </authorList>
    </citation>
    <scope>NUCLEOTIDE SEQUENCE [LARGE SCALE GENOMIC DNA]</scope>
    <source>
        <strain evidence="1">A8</strain>
    </source>
</reference>
<sequence>MSYTHLYKILVPNAPPHRRTEKDAPPSPQTGARMRAESLLRTAALPGLQQPRLVSSYAGSLDRILFTFPAYAVNDAALASAYRSLIAALRPGTRFIVLHHKPDKATVESWFSAANHPPTNLTLIALPDYVGFTDWAEDAYVALSDAADSSTYLMEPWEFSRAADALIAESVQDYSDITASQAPLVFQGGNCLIGSDFWLLGKDYFADSVALVQADSPLTVPPDVKPEAFVRQLFANYVDSGRRLITPGTKRAIPIAPFYGTVENGAYFLDMAVDGAGTFQPIFHIDMFITLIGVNASGSFDVLVGSPAMADTLLGTNSPYALNPVYDDFAKQLAAEGFTVHRNPLVHRPTLGESFTIKELRDHGQQPGNETLLDALKRLTTAGATDNSSVTVRTWHHITWNNCLVENSTVVGKHVYLPTFGHGSNADLQPLDAHMQALWEQLGFSVHLLGDFNAFASRQGVVHCIKKYLNRGE</sequence>
<comment type="caution">
    <text evidence="1">The sequence shown here is derived from an EMBL/GenBank/DDBJ whole genome shotgun (WGS) entry which is preliminary data.</text>
</comment>
<dbReference type="AlphaFoldDB" id="A0A1Y1QTU6"/>
<accession>A0A1Y1QTU6</accession>